<dbReference type="EnsemblMetazoa" id="XM_008180597.1">
    <property type="protein sequence ID" value="XP_008178819.1"/>
    <property type="gene ID" value="LOC103308011"/>
</dbReference>
<protein>
    <recommendedName>
        <fullName evidence="1">SPIN-DOC-like zinc-finger domain-containing protein</fullName>
    </recommendedName>
</protein>
<dbReference type="Proteomes" id="UP000007819">
    <property type="component" value="Chromosome X"/>
</dbReference>
<sequence length="272" mass="31102">MERKKRKVEAENRQFHAEWTDLYCFTLPNRVGALPVCLICQQTVAIIKSSNLKRHYETKHKSFSEKYQVGSNLRKSKIESLYLSYSTSTQIIDKAMSEQEKCTEASMRISWILAKHMKPFTDADIIKECMIEAGNALFDSKNDIMETIRNIPLSTSSNTRNTELLAKENHSNLIQSLSATGYYALAMDESCDKTDTAQLCIFVRYFDNTSEQFVEEILTILPLLGTTCGEDILYKAVIEYFEKYKLDMKKLISLTTDGAPSMIGNKKGLFRD</sequence>
<dbReference type="InterPro" id="IPR040647">
    <property type="entry name" value="SPIN-DOC_Znf-C2H2"/>
</dbReference>
<accession>A0A8R2B2K7</accession>
<dbReference type="RefSeq" id="XP_008178819.1">
    <property type="nucleotide sequence ID" value="XM_008180597.1"/>
</dbReference>
<reference evidence="2" key="2">
    <citation type="submission" date="2022-06" db="UniProtKB">
        <authorList>
            <consortium name="EnsemblMetazoa"/>
        </authorList>
    </citation>
    <scope>IDENTIFICATION</scope>
</reference>
<dbReference type="PANTHER" id="PTHR45913">
    <property type="entry name" value="EPM2A-INTERACTING PROTEIN 1"/>
    <property type="match status" value="1"/>
</dbReference>
<name>A0A8R2B2K7_ACYPI</name>
<organism evidence="2 3">
    <name type="scientific">Acyrthosiphon pisum</name>
    <name type="common">Pea aphid</name>
    <dbReference type="NCBI Taxonomy" id="7029"/>
    <lineage>
        <taxon>Eukaryota</taxon>
        <taxon>Metazoa</taxon>
        <taxon>Ecdysozoa</taxon>
        <taxon>Arthropoda</taxon>
        <taxon>Hexapoda</taxon>
        <taxon>Insecta</taxon>
        <taxon>Pterygota</taxon>
        <taxon>Neoptera</taxon>
        <taxon>Paraneoptera</taxon>
        <taxon>Hemiptera</taxon>
        <taxon>Sternorrhyncha</taxon>
        <taxon>Aphidomorpha</taxon>
        <taxon>Aphidoidea</taxon>
        <taxon>Aphididae</taxon>
        <taxon>Macrosiphini</taxon>
        <taxon>Acyrthosiphon</taxon>
    </lineage>
</organism>
<feature type="domain" description="SPIN-DOC-like zinc-finger" evidence="1">
    <location>
        <begin position="32"/>
        <end position="63"/>
    </location>
</feature>
<dbReference type="KEGG" id="api:103308011"/>
<reference evidence="3" key="1">
    <citation type="submission" date="2010-06" db="EMBL/GenBank/DDBJ databases">
        <authorList>
            <person name="Jiang H."/>
            <person name="Abraham K."/>
            <person name="Ali S."/>
            <person name="Alsbrooks S.L."/>
            <person name="Anim B.N."/>
            <person name="Anosike U.S."/>
            <person name="Attaway T."/>
            <person name="Bandaranaike D.P."/>
            <person name="Battles P.K."/>
            <person name="Bell S.N."/>
            <person name="Bell A.V."/>
            <person name="Beltran B."/>
            <person name="Bickham C."/>
            <person name="Bustamante Y."/>
            <person name="Caleb T."/>
            <person name="Canada A."/>
            <person name="Cardenas V."/>
            <person name="Carter K."/>
            <person name="Chacko J."/>
            <person name="Chandrabose M.N."/>
            <person name="Chavez D."/>
            <person name="Chavez A."/>
            <person name="Chen L."/>
            <person name="Chu H.-S."/>
            <person name="Claassen K.J."/>
            <person name="Cockrell R."/>
            <person name="Collins M."/>
            <person name="Cooper J.A."/>
            <person name="Cree A."/>
            <person name="Curry S.M."/>
            <person name="Da Y."/>
            <person name="Dao M.D."/>
            <person name="Das B."/>
            <person name="Davila M.-L."/>
            <person name="Davy-Carroll L."/>
            <person name="Denson S."/>
            <person name="Dinh H."/>
            <person name="Ebong V.E."/>
            <person name="Edwards J.R."/>
            <person name="Egan A."/>
            <person name="El-Daye J."/>
            <person name="Escobedo L."/>
            <person name="Fernandez S."/>
            <person name="Fernando P.R."/>
            <person name="Flagg N."/>
            <person name="Forbes L.D."/>
            <person name="Fowler R.G."/>
            <person name="Fu Q."/>
            <person name="Gabisi R.A."/>
            <person name="Ganer J."/>
            <person name="Garbino Pronczuk A."/>
            <person name="Garcia R.M."/>
            <person name="Garner T."/>
            <person name="Garrett T.E."/>
            <person name="Gonzalez D.A."/>
            <person name="Hamid H."/>
            <person name="Hawkins E.S."/>
            <person name="Hirani K."/>
            <person name="Hogues M.E."/>
            <person name="Hollins B."/>
            <person name="Hsiao C.-H."/>
            <person name="Jabil R."/>
            <person name="James M.L."/>
            <person name="Jhangiani S.N."/>
            <person name="Johnson B."/>
            <person name="Johnson Q."/>
            <person name="Joshi V."/>
            <person name="Kalu J.B."/>
            <person name="Kam C."/>
            <person name="Kashfia A."/>
            <person name="Keebler J."/>
            <person name="Kisamo H."/>
            <person name="Kovar C.L."/>
            <person name="Lago L.A."/>
            <person name="Lai C.-Y."/>
            <person name="Laidlaw J."/>
            <person name="Lara F."/>
            <person name="Le T.-K."/>
            <person name="Lee S.L."/>
            <person name="Legall F.H."/>
            <person name="Lemon S.J."/>
            <person name="Lewis L.R."/>
            <person name="Li B."/>
            <person name="Liu Y."/>
            <person name="Liu Y.-S."/>
            <person name="Lopez J."/>
            <person name="Lozado R.J."/>
            <person name="Lu J."/>
            <person name="Madu R.C."/>
            <person name="Maheshwari M."/>
            <person name="Maheshwari R."/>
            <person name="Malloy K."/>
            <person name="Martinez E."/>
            <person name="Mathew T."/>
            <person name="Mercado I.C."/>
            <person name="Mercado C."/>
            <person name="Meyer B."/>
            <person name="Montgomery K."/>
            <person name="Morgan M.B."/>
            <person name="Munidasa M."/>
            <person name="Nazareth L.V."/>
            <person name="Nelson J."/>
            <person name="Ng B.M."/>
            <person name="Nguyen N.B."/>
            <person name="Nguyen P.Q."/>
            <person name="Nguyen T."/>
            <person name="Obregon M."/>
            <person name="Okwuonu G.O."/>
            <person name="Onwere C.G."/>
            <person name="Orozco G."/>
            <person name="Parra A."/>
            <person name="Patel S."/>
            <person name="Patil S."/>
            <person name="Perez A."/>
            <person name="Perez Y."/>
            <person name="Pham C."/>
            <person name="Primus E.L."/>
            <person name="Pu L.-L."/>
            <person name="Puazo M."/>
            <person name="Qin X."/>
            <person name="Quiroz J.B."/>
            <person name="Reese J."/>
            <person name="Richards S."/>
            <person name="Rives C.M."/>
            <person name="Robberts R."/>
            <person name="Ruiz S.J."/>
            <person name="Ruiz M.J."/>
            <person name="Santibanez J."/>
            <person name="Schneider B.W."/>
            <person name="Sisson I."/>
            <person name="Smith M."/>
            <person name="Sodergren E."/>
            <person name="Song X.-Z."/>
            <person name="Song B.B."/>
            <person name="Summersgill H."/>
            <person name="Thelus R."/>
            <person name="Thornton R.D."/>
            <person name="Trejos Z.Y."/>
            <person name="Usmani K."/>
            <person name="Vattathil S."/>
            <person name="Villasana D."/>
            <person name="Walker D.L."/>
            <person name="Wang S."/>
            <person name="Wang K."/>
            <person name="White C.S."/>
            <person name="Williams A.C."/>
            <person name="Williamson J."/>
            <person name="Wilson K."/>
            <person name="Woghiren I.O."/>
            <person name="Woodworth J.R."/>
            <person name="Worley K.C."/>
            <person name="Wright R.A."/>
            <person name="Wu W."/>
            <person name="Young L."/>
            <person name="Zhang L."/>
            <person name="Zhang J."/>
            <person name="Zhu Y."/>
            <person name="Muzny D.M."/>
            <person name="Weinstock G."/>
            <person name="Gibbs R.A."/>
        </authorList>
    </citation>
    <scope>NUCLEOTIDE SEQUENCE [LARGE SCALE GENOMIC DNA]</scope>
    <source>
        <strain evidence="3">LSR1</strain>
    </source>
</reference>
<dbReference type="AlphaFoldDB" id="A0A8R2B2K7"/>
<dbReference type="PANTHER" id="PTHR45913:SF21">
    <property type="entry name" value="DUF4371 DOMAIN-CONTAINING PROTEIN"/>
    <property type="match status" value="1"/>
</dbReference>
<proteinExistence type="predicted"/>
<keyword evidence="3" id="KW-1185">Reference proteome</keyword>
<evidence type="ECO:0000259" key="1">
    <source>
        <dbReference type="Pfam" id="PF18658"/>
    </source>
</evidence>
<dbReference type="Pfam" id="PF18658">
    <property type="entry name" value="zf-C2H2_12"/>
    <property type="match status" value="1"/>
</dbReference>
<evidence type="ECO:0000313" key="3">
    <source>
        <dbReference type="Proteomes" id="UP000007819"/>
    </source>
</evidence>
<dbReference type="GeneID" id="103308011"/>
<evidence type="ECO:0000313" key="2">
    <source>
        <dbReference type="EnsemblMetazoa" id="XP_008178819.1"/>
    </source>
</evidence>
<dbReference type="OrthoDB" id="6611647at2759"/>